<dbReference type="InterPro" id="IPR011659">
    <property type="entry name" value="WD40"/>
</dbReference>
<dbReference type="SUPFAM" id="SSF82171">
    <property type="entry name" value="DPP6 N-terminal domain-like"/>
    <property type="match status" value="1"/>
</dbReference>
<dbReference type="eggNOG" id="COG2885">
    <property type="taxonomic scope" value="Bacteria"/>
</dbReference>
<gene>
    <name evidence="1" type="ORF">M23134_04656</name>
</gene>
<sequence>MLRSYWQQCFLGLPFFKGELESWLYDLNTLSSPKILKLTTMKKLLCILWGVMACLPTLAQNEGINYLKNIEYYKAEDLGGNVNSKSDESYPVISPDGKILYFTREGHPGNIEYKYDKRDQDIWYATMAAGGIWSLAKNLGKPVNEGYRSLVNAPNNNTLIVWGAPKGYTGVKVSKRTSDGWTTPENFYRHKTRKNAKGENIL</sequence>
<proteinExistence type="predicted"/>
<evidence type="ECO:0000313" key="2">
    <source>
        <dbReference type="Proteomes" id="UP000004095"/>
    </source>
</evidence>
<organism evidence="1 2">
    <name type="scientific">Microscilla marina ATCC 23134</name>
    <dbReference type="NCBI Taxonomy" id="313606"/>
    <lineage>
        <taxon>Bacteria</taxon>
        <taxon>Pseudomonadati</taxon>
        <taxon>Bacteroidota</taxon>
        <taxon>Cytophagia</taxon>
        <taxon>Cytophagales</taxon>
        <taxon>Microscillaceae</taxon>
        <taxon>Microscilla</taxon>
    </lineage>
</organism>
<evidence type="ECO:0000313" key="1">
    <source>
        <dbReference type="EMBL" id="EAY26378.1"/>
    </source>
</evidence>
<protein>
    <submittedName>
        <fullName evidence="1">Peptidoglycan-associated cytoplasmic membrane protein, putative</fullName>
    </submittedName>
</protein>
<comment type="caution">
    <text evidence="1">The sequence shown here is derived from an EMBL/GenBank/DDBJ whole genome shotgun (WGS) entry which is preliminary data.</text>
</comment>
<reference evidence="1 2" key="1">
    <citation type="submission" date="2007-01" db="EMBL/GenBank/DDBJ databases">
        <authorList>
            <person name="Haygood M."/>
            <person name="Podell S."/>
            <person name="Anderson C."/>
            <person name="Hopkinson B."/>
            <person name="Roe K."/>
            <person name="Barbeau K."/>
            <person name="Gaasterland T."/>
            <person name="Ferriera S."/>
            <person name="Johnson J."/>
            <person name="Kravitz S."/>
            <person name="Beeson K."/>
            <person name="Sutton G."/>
            <person name="Rogers Y.-H."/>
            <person name="Friedman R."/>
            <person name="Frazier M."/>
            <person name="Venter J.C."/>
        </authorList>
    </citation>
    <scope>NUCLEOTIDE SEQUENCE [LARGE SCALE GENOMIC DNA]</scope>
    <source>
        <strain evidence="1 2">ATCC 23134</strain>
    </source>
</reference>
<dbReference type="Pfam" id="PF07676">
    <property type="entry name" value="PD40"/>
    <property type="match status" value="1"/>
</dbReference>
<name>A1ZTF6_MICM2</name>
<keyword evidence="2" id="KW-1185">Reference proteome</keyword>
<dbReference type="EMBL" id="AAWS01000035">
    <property type="protein sequence ID" value="EAY26378.1"/>
    <property type="molecule type" value="Genomic_DNA"/>
</dbReference>
<dbReference type="AlphaFoldDB" id="A1ZTF6"/>
<accession>A1ZTF6</accession>
<dbReference type="Proteomes" id="UP000004095">
    <property type="component" value="Unassembled WGS sequence"/>
</dbReference>